<organism evidence="2">
    <name type="scientific">Aspergillus niger</name>
    <dbReference type="NCBI Taxonomy" id="5061"/>
    <lineage>
        <taxon>Eukaryota</taxon>
        <taxon>Fungi</taxon>
        <taxon>Dikarya</taxon>
        <taxon>Ascomycota</taxon>
        <taxon>Pezizomycotina</taxon>
        <taxon>Eurotiomycetes</taxon>
        <taxon>Eurotiomycetidae</taxon>
        <taxon>Eurotiales</taxon>
        <taxon>Aspergillaceae</taxon>
        <taxon>Aspergillus</taxon>
        <taxon>Aspergillus subgen. Circumdati</taxon>
    </lineage>
</organism>
<evidence type="ECO:0000313" key="2">
    <source>
        <dbReference type="RefSeq" id="XP_059602020.1"/>
    </source>
</evidence>
<dbReference type="GeneID" id="84592791"/>
<accession>A0AAJ8BQJ0</accession>
<feature type="region of interest" description="Disordered" evidence="1">
    <location>
        <begin position="1"/>
        <end position="47"/>
    </location>
</feature>
<gene>
    <name evidence="2" type="ORF">An13g00530</name>
</gene>
<dbReference type="AlphaFoldDB" id="A0AAJ8BQJ0"/>
<dbReference type="RefSeq" id="XP_059602020.1">
    <property type="nucleotide sequence ID" value="XM_059743787.1"/>
</dbReference>
<dbReference type="VEuPathDB" id="FungiDB:An13g00530"/>
<reference evidence="2" key="2">
    <citation type="submission" date="2025-08" db="UniProtKB">
        <authorList>
            <consortium name="RefSeq"/>
        </authorList>
    </citation>
    <scope>IDENTIFICATION</scope>
</reference>
<protein>
    <submittedName>
        <fullName evidence="2">Uncharacterized protein</fullName>
    </submittedName>
</protein>
<feature type="compositionally biased region" description="Gly residues" evidence="1">
    <location>
        <begin position="38"/>
        <end position="47"/>
    </location>
</feature>
<feature type="compositionally biased region" description="Basic and acidic residues" evidence="1">
    <location>
        <begin position="18"/>
        <end position="33"/>
    </location>
</feature>
<evidence type="ECO:0000256" key="1">
    <source>
        <dbReference type="SAM" id="MobiDB-lite"/>
    </source>
</evidence>
<sequence length="47" mass="4835">MRMLEGGSGGSNMDDEGSDPKERLGRRAGRGEQLKPTGSGGDGGELE</sequence>
<feature type="compositionally biased region" description="Gly residues" evidence="1">
    <location>
        <begin position="1"/>
        <end position="10"/>
    </location>
</feature>
<name>A0AAJ8BQJ0_ASPNG</name>
<dbReference type="KEGG" id="ang:An13g00530"/>
<proteinExistence type="predicted"/>
<reference evidence="2" key="1">
    <citation type="submission" date="2025-02" db="EMBL/GenBank/DDBJ databases">
        <authorList>
            <consortium name="NCBI Genome Project"/>
        </authorList>
    </citation>
    <scope>NUCLEOTIDE SEQUENCE</scope>
</reference>